<sequence length="606" mass="67801">MPYDSLPADAYIPPGQVAVDGLLGSAMALSEHGRLRTLPEWNNGALIKMFTPEARKQNQTTDWYGEHAGKWLYAASLAVGRTGNDTLRKLLLKTAGYLVANQEADGYMGTYSPQLRITSKASLQHQKSWDVWSLGCMVLGLLELNKEIPDERYLGAAKKIGELLLKTFGDGAANITNYGTRYGYSATVVLDPVVELYKATHDQRYLNFGELIVKEVEQRDGLRLIASMQKHKDLETVADGKAYQIIWNLTGLAKLYEVTHKPQYLEAVESAWKNIRDYHLTITGGPWGGIGKHKECFNTKGYWNPSGFVETCSIMAWIQLNKLLLHLTGEARYAQETEKAAYNALLGAQLSDGQLWTYHSFTNGRIFAANYNDCCPSSGAMALEELTSIIYTKRQGGIACNLFTPGSATIALSPNNTVQLIQQTRYPFDGKIKLIVKPSQKSSFPLFIRIPDWAKDAVITVEGQKINKDSISSGAYYRLVRDWDQQNVIELDFPMPLRVVRSAEFATMPQGTADMYRADWFAVTKGPLVYAGNGLIDHKDRERNFQLSPEKISSFFTPVSGRQNQQAVYFRFDPGGIAPLIFVPFYEAGGRKTGGWRLAWFQNQID</sequence>
<dbReference type="InterPro" id="IPR012878">
    <property type="entry name" value="Beta-AFase-like_GH127_cat"/>
</dbReference>
<gene>
    <name evidence="3" type="ORF">A8C56_20700</name>
</gene>
<dbReference type="Proteomes" id="UP000077667">
    <property type="component" value="Chromosome"/>
</dbReference>
<dbReference type="InterPro" id="IPR049046">
    <property type="entry name" value="Beta-AFase-like_GH127_middle"/>
</dbReference>
<feature type="domain" description="Non-reducing end beta-L-arabinofuranosidase-like GH127 middle" evidence="2">
    <location>
        <begin position="398"/>
        <end position="495"/>
    </location>
</feature>
<dbReference type="STRING" id="1176587.A8C56_20700"/>
<dbReference type="GO" id="GO:0005975">
    <property type="term" value="P:carbohydrate metabolic process"/>
    <property type="evidence" value="ECO:0007669"/>
    <property type="project" value="InterPro"/>
</dbReference>
<proteinExistence type="predicted"/>
<dbReference type="Gene3D" id="1.50.10.20">
    <property type="match status" value="1"/>
</dbReference>
<organism evidence="3 4">
    <name type="scientific">Niabella ginsenosidivorans</name>
    <dbReference type="NCBI Taxonomy" id="1176587"/>
    <lineage>
        <taxon>Bacteria</taxon>
        <taxon>Pseudomonadati</taxon>
        <taxon>Bacteroidota</taxon>
        <taxon>Chitinophagia</taxon>
        <taxon>Chitinophagales</taxon>
        <taxon>Chitinophagaceae</taxon>
        <taxon>Niabella</taxon>
    </lineage>
</organism>
<dbReference type="Pfam" id="PF20736">
    <property type="entry name" value="Glyco_hydro127M"/>
    <property type="match status" value="1"/>
</dbReference>
<feature type="domain" description="Non-reducing end beta-L-arabinofuranosidase-like GH127 catalytic" evidence="1">
    <location>
        <begin position="58"/>
        <end position="380"/>
    </location>
</feature>
<evidence type="ECO:0000259" key="2">
    <source>
        <dbReference type="Pfam" id="PF20736"/>
    </source>
</evidence>
<evidence type="ECO:0008006" key="5">
    <source>
        <dbReference type="Google" id="ProtNLM"/>
    </source>
</evidence>
<dbReference type="SUPFAM" id="SSF48208">
    <property type="entry name" value="Six-hairpin glycosidases"/>
    <property type="match status" value="1"/>
</dbReference>
<keyword evidence="4" id="KW-1185">Reference proteome</keyword>
<dbReference type="PANTHER" id="PTHR43465">
    <property type="entry name" value="DUF1680 DOMAIN PROTEIN (AFU_ORTHOLOGUE AFUA_1G08910)"/>
    <property type="match status" value="1"/>
</dbReference>
<name>A0A1A9I9R4_9BACT</name>
<evidence type="ECO:0000313" key="3">
    <source>
        <dbReference type="EMBL" id="ANH84105.1"/>
    </source>
</evidence>
<accession>A0A1A9I9R4</accession>
<protein>
    <recommendedName>
        <fullName evidence="5">DUF1680 family protein</fullName>
    </recommendedName>
</protein>
<dbReference type="PANTHER" id="PTHR43465:SF2">
    <property type="entry name" value="DUF1680 DOMAIN PROTEIN (AFU_ORTHOLOGUE AFUA_1G08910)"/>
    <property type="match status" value="1"/>
</dbReference>
<evidence type="ECO:0000313" key="4">
    <source>
        <dbReference type="Proteomes" id="UP000077667"/>
    </source>
</evidence>
<dbReference type="Pfam" id="PF07944">
    <property type="entry name" value="Beta-AFase-like_GH127_cat"/>
    <property type="match status" value="1"/>
</dbReference>
<dbReference type="InterPro" id="IPR049174">
    <property type="entry name" value="Beta-AFase-like"/>
</dbReference>
<evidence type="ECO:0000259" key="1">
    <source>
        <dbReference type="Pfam" id="PF07944"/>
    </source>
</evidence>
<dbReference type="AlphaFoldDB" id="A0A1A9I9R4"/>
<dbReference type="EMBL" id="CP015772">
    <property type="protein sequence ID" value="ANH84105.1"/>
    <property type="molecule type" value="Genomic_DNA"/>
</dbReference>
<dbReference type="InterPro" id="IPR008928">
    <property type="entry name" value="6-hairpin_glycosidase_sf"/>
</dbReference>
<dbReference type="KEGG" id="nia:A8C56_20700"/>
<reference evidence="3 4" key="1">
    <citation type="submission" date="2016-05" db="EMBL/GenBank/DDBJ databases">
        <title>Niabella ginsenosidivorans BS26 whole genome sequencing.</title>
        <authorList>
            <person name="Im W.T."/>
            <person name="Siddiqi M.Z."/>
        </authorList>
    </citation>
    <scope>NUCLEOTIDE SEQUENCE [LARGE SCALE GENOMIC DNA]</scope>
    <source>
        <strain evidence="3 4">BS26</strain>
    </source>
</reference>